<evidence type="ECO:0000313" key="1">
    <source>
        <dbReference type="EMBL" id="CAG8800375.1"/>
    </source>
</evidence>
<protein>
    <submittedName>
        <fullName evidence="1">44741_t:CDS:1</fullName>
    </submittedName>
</protein>
<sequence>MYLISTDDLFKNTLVSNIISEKNIVTEQEMHLKKLKRHAQAQAKLESKKAKKLEEGIVEKYDEPKRPSAAMIHPDFWNKIHTSVKTAQTLAEVFVDNAIIISQDNKAKVGLGVPAVGRTFKTIQTFNEPISVANHDFPVDSKMKLIPSVYLVIDLANLNDSFRLDQLAIFVRFEYFVGTTSLTYISNPERQSAYNPVKRSMASLSEKLAGIMLPINEFESHLDSQGKVLNEDLACKNFEFAEKSLYNIWKRDNIYSRSVITEYVDQIKQPFTEIGSLLWE</sequence>
<name>A0ABN7VUF7_GIGMA</name>
<dbReference type="PANTHER" id="PTHR46954:SF1">
    <property type="entry name" value="C2H2-TYPE DOMAIN-CONTAINING PROTEIN"/>
    <property type="match status" value="1"/>
</dbReference>
<keyword evidence="2" id="KW-1185">Reference proteome</keyword>
<reference evidence="1 2" key="1">
    <citation type="submission" date="2021-06" db="EMBL/GenBank/DDBJ databases">
        <authorList>
            <person name="Kallberg Y."/>
            <person name="Tangrot J."/>
            <person name="Rosling A."/>
        </authorList>
    </citation>
    <scope>NUCLEOTIDE SEQUENCE [LARGE SCALE GENOMIC DNA]</scope>
    <source>
        <strain evidence="1 2">120-4 pot B 10/14</strain>
    </source>
</reference>
<comment type="caution">
    <text evidence="1">The sequence shown here is derived from an EMBL/GenBank/DDBJ whole genome shotgun (WGS) entry which is preliminary data.</text>
</comment>
<dbReference type="PANTHER" id="PTHR46954">
    <property type="entry name" value="C2H2-TYPE DOMAIN-CONTAINING PROTEIN"/>
    <property type="match status" value="1"/>
</dbReference>
<accession>A0ABN7VUF7</accession>
<evidence type="ECO:0000313" key="2">
    <source>
        <dbReference type="Proteomes" id="UP000789901"/>
    </source>
</evidence>
<dbReference type="EMBL" id="CAJVQB010022780">
    <property type="protein sequence ID" value="CAG8800375.1"/>
    <property type="molecule type" value="Genomic_DNA"/>
</dbReference>
<dbReference type="Proteomes" id="UP000789901">
    <property type="component" value="Unassembled WGS sequence"/>
</dbReference>
<proteinExistence type="predicted"/>
<gene>
    <name evidence="1" type="ORF">GMARGA_LOCUS22958</name>
</gene>
<organism evidence="1 2">
    <name type="scientific">Gigaspora margarita</name>
    <dbReference type="NCBI Taxonomy" id="4874"/>
    <lineage>
        <taxon>Eukaryota</taxon>
        <taxon>Fungi</taxon>
        <taxon>Fungi incertae sedis</taxon>
        <taxon>Mucoromycota</taxon>
        <taxon>Glomeromycotina</taxon>
        <taxon>Glomeromycetes</taxon>
        <taxon>Diversisporales</taxon>
        <taxon>Gigasporaceae</taxon>
        <taxon>Gigaspora</taxon>
    </lineage>
</organism>